<comment type="subunit">
    <text evidence="1">Part of the Tic complex.</text>
</comment>
<keyword evidence="1" id="KW-1001">Plastid inner membrane</keyword>
<comment type="function">
    <text evidence="1">Involved in protein precursor import into chloroplasts. May be part of an intermediate translocation complex acting as a protein-conducting channel at the inner envelope.</text>
</comment>
<evidence type="ECO:0000313" key="3">
    <source>
        <dbReference type="EMBL" id="AHZ11155.1"/>
    </source>
</evidence>
<evidence type="ECO:0000256" key="1">
    <source>
        <dbReference type="RuleBase" id="RU364085"/>
    </source>
</evidence>
<feature type="compositionally biased region" description="Low complexity" evidence="2">
    <location>
        <begin position="931"/>
        <end position="942"/>
    </location>
</feature>
<dbReference type="PANTHER" id="PTHR33163:SF40">
    <property type="entry name" value="PROTEIN TIC 214"/>
    <property type="match status" value="1"/>
</dbReference>
<dbReference type="GeneID" id="19524003"/>
<feature type="transmembrane region" description="Helical" evidence="1">
    <location>
        <begin position="50"/>
        <end position="75"/>
    </location>
</feature>
<gene>
    <name evidence="3" type="primary">ycf1</name>
    <name evidence="1" type="synonym">TIC214</name>
</gene>
<keyword evidence="1" id="KW-0813">Transport</keyword>
<feature type="transmembrane region" description="Helical" evidence="1">
    <location>
        <begin position="81"/>
        <end position="100"/>
    </location>
</feature>
<dbReference type="RefSeq" id="YP_009033772.1">
    <property type="nucleotide sequence ID" value="NC_024168.1"/>
</dbReference>
<keyword evidence="1" id="KW-0472">Membrane</keyword>
<sequence>MNQPSLGLLFIGNYCGFLATLPLGPAQLLCIRTFLLEAREKERETPAGLFLNPIAIAGISGLIVGQLIIFLSIFFPSLYSLWVQPHAFSILTLPCILFYWNRIKTFEPNTHVITKESLKDPRIHAAFIETLFFQLLNPILLPNPVYSRLMGVFLFRYSNIAIFMFGNILGYLAGHILFLSCSSFLLKRLEEDTPTIYRLVKRGLSRVFPPIMFAFFLAYLGRTPVAFLSNKFTYNRNTQYEKIWPDIAFDHEILNSPLRLIRNNSLNKKIRLFNKKHFSQNFFETSLIQGKQRLLHNFPQSLSVVQKDISNLLELQSLTQGNEDLFYLQWGKEKDNRKENLRRIFKNRLRALDQGFRFEDIIEKKNSSVISNGEILRKGHDPRLGQNLRGKQLSLEMYSPALLTDYDLKEITSPLKNIDRKRVETFDKKNNLKTWLSDNWQDISNLTILPWEPLQLDPSDYLLDMFLTYSNNPEDIAEENLTWERLLNNYPLPIQTKEIIKKNNLLPWNNIFKQFEISIQKLFNNNNLLSYDSNIKEKTIYPNDNVLCLLDMYKPMPFANLDIDEELFQSMRQKSKRYKFKKIIPYRLTGSMHSRRRKGLTWKTFQTKLQNPLFLHTKELFQEINNLVQLDGSFMISQDNRKILPDVSDKATILKQRWDFAFAHFLRGWSLVAQAYFRRYIKLPVFIILKNLTRSLLLQSSEWQQDWREWAQEVYIDCDYDGNDISVGVNRPTFTGKQIKILYPFHIKPWHLSNERKSVSLATSFIEEANTFYTSSPNHNTLENYSYLTIWGEETVSPFGDIKPKPAFWKPIFRGINLLLKQKIFKQLSAYFEYIFGQTQTKDANLGTTYKYIKTISDKFYEIEKQILTLLHLSSDKNNSTYISIKPNNILETDLVEKKQEDIRQISINKKNQDQSKTNFIQSLENTSVLSINPPNSPSDNNTQENASRFEDLNANNLTKTENIAISNNEILTEKNLEISIGKENLDNNIYTRNNLNLTNRKIVPRNRQMTFQHRLIEVNKKWIYLQRRIAHLQKRVIHNIKQQIINIERKIIQIIFNIVKLATNSLIHLFKIIENIYEKLNKSLNWFVFEINTLGTKHENKTFLNQYQKVNYGNENTYNTKNLSQAYIIHKLWEARKTTTPDLNSLMELWNQDNLLKEPYQKYLYKQGILGNNTPENLTFNQWNEWLKTLPSYTPSYKVWNQITPQSWSQLVTQYWKKHDNVILPFYSEKHLINLENNSYSEYLSYHKPLFDRAQKAAKLWKLNVLLRNYTDYNNEKHIKNLDGWNPKNHKNSIQARIKNIRFTTPIETTQEIDNSIKQNTQFDLENSLHYPNLFTSFPINEEISSNKNFLFKNIAKDFPINKREEKRLNSNLELETISQRMNFLPIYQDRLKSRGKFRNLMKIAIQSKVLQESMLDKKGVVKMSNKIHKDLLRFYEGLQYEDDLFISVLEDWRYRVLDDELLMYNVISSLLRFKNRVNNNLNIEIHEKSSNSEIFNKNLLSTEFMTGEELLLPQSLREFRILEHLNVKSSIFEHNEGNVIPNSNNKTSLNLSQKISNVSLPNKIFKYNDIEIIRRFLWPTHRLEDLACMNRFWIGTANQSRFSMLRIREIPQHLN</sequence>
<dbReference type="GO" id="GO:0015031">
    <property type="term" value="P:protein transport"/>
    <property type="evidence" value="ECO:0007669"/>
    <property type="project" value="UniProtKB-KW"/>
</dbReference>
<dbReference type="EMBL" id="KJ461681">
    <property type="protein sequence ID" value="AHZ11155.1"/>
    <property type="molecule type" value="Genomic_DNA"/>
</dbReference>
<feature type="transmembrane region" description="Helical" evidence="1">
    <location>
        <begin position="6"/>
        <end position="29"/>
    </location>
</feature>
<proteinExistence type="inferred from homology"/>
<feature type="transmembrane region" description="Helical" evidence="1">
    <location>
        <begin position="160"/>
        <end position="186"/>
    </location>
</feature>
<dbReference type="PANTHER" id="PTHR33163">
    <property type="entry name" value="PROTEIN TIC 214-RELATED"/>
    <property type="match status" value="1"/>
</dbReference>
<keyword evidence="1" id="KW-1133">Transmembrane helix</keyword>
<name>A0A024B422_9VIRI</name>
<dbReference type="Pfam" id="PF05758">
    <property type="entry name" value="Ycf1"/>
    <property type="match status" value="1"/>
</dbReference>
<comment type="similarity">
    <text evidence="1">Belongs to the TIC214 family.</text>
</comment>
<feature type="transmembrane region" description="Helical" evidence="1">
    <location>
        <begin position="121"/>
        <end position="140"/>
    </location>
</feature>
<keyword evidence="1 3" id="KW-0150">Chloroplast</keyword>
<dbReference type="GO" id="GO:0009706">
    <property type="term" value="C:chloroplast inner membrane"/>
    <property type="evidence" value="ECO:0007669"/>
    <property type="project" value="UniProtKB-SubCell"/>
</dbReference>
<dbReference type="InterPro" id="IPR008896">
    <property type="entry name" value="TIC214"/>
</dbReference>
<organism evidence="3">
    <name type="scientific">Roya anglica</name>
    <dbReference type="NCBI Taxonomy" id="43943"/>
    <lineage>
        <taxon>Eukaryota</taxon>
        <taxon>Viridiplantae</taxon>
        <taxon>Streptophyta</taxon>
        <taxon>Zygnematophyceae</taxon>
        <taxon>Zygnematophycidae</taxon>
        <taxon>Zygnematales</taxon>
        <taxon>Mesotaeniaceae</taxon>
        <taxon>Roya</taxon>
    </lineage>
</organism>
<feature type="region of interest" description="Disordered" evidence="2">
    <location>
        <begin position="927"/>
        <end position="946"/>
    </location>
</feature>
<geneLocation type="chloroplast" evidence="3"/>
<accession>A0A024B422</accession>
<comment type="subcellular location">
    <subcellularLocation>
        <location evidence="1">Plastid</location>
        <location evidence="1">Chloroplast inner membrane</location>
    </subcellularLocation>
</comment>
<evidence type="ECO:0000256" key="2">
    <source>
        <dbReference type="SAM" id="MobiDB-lite"/>
    </source>
</evidence>
<keyword evidence="1 3" id="KW-0934">Plastid</keyword>
<protein>
    <recommendedName>
        <fullName evidence="1">Protein TIC 214</fullName>
    </recommendedName>
    <alternativeName>
        <fullName evidence="1">Translocon at the inner envelope membrane of chloroplasts 214</fullName>
    </alternativeName>
</protein>
<reference evidence="3" key="1">
    <citation type="journal article" date="2014" name="Genome Biol. Evol.">
        <title>Analyses of charophyte chloroplast genomes help characterize the ancestral chloroplast genome of land plants.</title>
        <authorList>
            <person name="Civan P."/>
            <person name="Foster P.G."/>
            <person name="Embley M.T."/>
            <person name="Seneca A."/>
            <person name="Cox C.J."/>
        </authorList>
    </citation>
    <scope>NUCLEOTIDE SEQUENCE</scope>
</reference>
<keyword evidence="1" id="KW-0812">Transmembrane</keyword>
<feature type="transmembrane region" description="Helical" evidence="1">
    <location>
        <begin position="207"/>
        <end position="228"/>
    </location>
</feature>
<keyword evidence="1" id="KW-0653">Protein transport</keyword>